<organism evidence="1 2">
    <name type="scientific">Caerostris extrusa</name>
    <name type="common">Bark spider</name>
    <name type="synonym">Caerostris bankana</name>
    <dbReference type="NCBI Taxonomy" id="172846"/>
    <lineage>
        <taxon>Eukaryota</taxon>
        <taxon>Metazoa</taxon>
        <taxon>Ecdysozoa</taxon>
        <taxon>Arthropoda</taxon>
        <taxon>Chelicerata</taxon>
        <taxon>Arachnida</taxon>
        <taxon>Araneae</taxon>
        <taxon>Araneomorphae</taxon>
        <taxon>Entelegynae</taxon>
        <taxon>Araneoidea</taxon>
        <taxon>Araneidae</taxon>
        <taxon>Caerostris</taxon>
    </lineage>
</organism>
<keyword evidence="2" id="KW-1185">Reference proteome</keyword>
<gene>
    <name evidence="1" type="ORF">CEXT_713241</name>
</gene>
<dbReference type="AlphaFoldDB" id="A0AAV4QPZ6"/>
<dbReference type="EMBL" id="BPLR01006483">
    <property type="protein sequence ID" value="GIY10151.1"/>
    <property type="molecule type" value="Genomic_DNA"/>
</dbReference>
<evidence type="ECO:0000313" key="2">
    <source>
        <dbReference type="Proteomes" id="UP001054945"/>
    </source>
</evidence>
<accession>A0AAV4QPZ6</accession>
<proteinExistence type="predicted"/>
<comment type="caution">
    <text evidence="1">The sequence shown here is derived from an EMBL/GenBank/DDBJ whole genome shotgun (WGS) entry which is preliminary data.</text>
</comment>
<sequence>MYFQRGWINSGSTGNRRNYDRRKRILHYCSHITQQSILELKKIYLRNDTLLLKCELEMDARPVRSKIESYSSFRIEKIAKELGERLLDRVLKAYW</sequence>
<dbReference type="Proteomes" id="UP001054945">
    <property type="component" value="Unassembled WGS sequence"/>
</dbReference>
<evidence type="ECO:0000313" key="1">
    <source>
        <dbReference type="EMBL" id="GIY10151.1"/>
    </source>
</evidence>
<name>A0AAV4QPZ6_CAEEX</name>
<protein>
    <submittedName>
        <fullName evidence="1">Uncharacterized protein</fullName>
    </submittedName>
</protein>
<reference evidence="1 2" key="1">
    <citation type="submission" date="2021-06" db="EMBL/GenBank/DDBJ databases">
        <title>Caerostris extrusa draft genome.</title>
        <authorList>
            <person name="Kono N."/>
            <person name="Arakawa K."/>
        </authorList>
    </citation>
    <scope>NUCLEOTIDE SEQUENCE [LARGE SCALE GENOMIC DNA]</scope>
</reference>